<dbReference type="PANTHER" id="PTHR30250">
    <property type="entry name" value="PST FAMILY PREDICTED COLANIC ACID TRANSPORTER"/>
    <property type="match status" value="1"/>
</dbReference>
<feature type="transmembrane region" description="Helical" evidence="6">
    <location>
        <begin position="346"/>
        <end position="367"/>
    </location>
</feature>
<feature type="transmembrane region" description="Helical" evidence="6">
    <location>
        <begin position="98"/>
        <end position="119"/>
    </location>
</feature>
<feature type="transmembrane region" description="Helical" evidence="6">
    <location>
        <begin position="374"/>
        <end position="397"/>
    </location>
</feature>
<feature type="transmembrane region" description="Helical" evidence="6">
    <location>
        <begin position="261"/>
        <end position="280"/>
    </location>
</feature>
<evidence type="ECO:0000313" key="7">
    <source>
        <dbReference type="EMBL" id="PXV67432.1"/>
    </source>
</evidence>
<comment type="caution">
    <text evidence="7">The sequence shown here is derived from an EMBL/GenBank/DDBJ whole genome shotgun (WGS) entry which is preliminary data.</text>
</comment>
<proteinExistence type="predicted"/>
<dbReference type="AlphaFoldDB" id="A0A2V3PTV6"/>
<feature type="transmembrane region" description="Helical" evidence="6">
    <location>
        <begin position="433"/>
        <end position="451"/>
    </location>
</feature>
<feature type="transmembrane region" description="Helical" evidence="6">
    <location>
        <begin position="131"/>
        <end position="151"/>
    </location>
</feature>
<feature type="transmembrane region" description="Helical" evidence="6">
    <location>
        <begin position="26"/>
        <end position="54"/>
    </location>
</feature>
<keyword evidence="2" id="KW-1003">Cell membrane</keyword>
<sequence length="492" mass="55130">MATDKTDNKSYKQILKSTSVFGGSQIITILIGIIRNKILAILLGAAGVGLISIYQSTLDMIKSMSSLGIETTGVREIAAIHEDDKSRLYHIISIIDRWALIFATLGAGICLVLCYPISLWVFGDSSHSFEFALLSISMFFTILAAGQAVVLQGLRRISYMVKSAILWNTLGLLISVPLYYFYRLDGIVPVFIIVSIAMFLSAYFYRRKIDLESVPVSFDQLKKKGASVLRVGIFIVLASILTSFSFFLVRAFLSKNAGLESIGLFQAAWTITNVYLMLILKSMGSDFYPRLCAIIADNTKTKLLINEQTYIVLIVAVPMIVLLLLSSKVVLSLLYSFDFENAAAILNWQILGTFFKVLSWPLGFILLAKGKGLIYFFSETLFLLIYIGSMYCLFPFYNFDSVGMAYLIAYSLYLPLVFVLGRKLSRFEWTNENLTIGFISFILVLLAFCIVKYAPNYIIIAGIPLWVLSLLFSLYKLNKVFRLKSLSGLFSK</sequence>
<dbReference type="GO" id="GO:0005886">
    <property type="term" value="C:plasma membrane"/>
    <property type="evidence" value="ECO:0007669"/>
    <property type="project" value="UniProtKB-SubCell"/>
</dbReference>
<dbReference type="InterPro" id="IPR002797">
    <property type="entry name" value="Polysacc_synth"/>
</dbReference>
<feature type="transmembrane region" description="Helical" evidence="6">
    <location>
        <begin position="457"/>
        <end position="475"/>
    </location>
</feature>
<gene>
    <name evidence="7" type="ORF">CLV62_103105</name>
</gene>
<feature type="transmembrane region" description="Helical" evidence="6">
    <location>
        <begin position="187"/>
        <end position="206"/>
    </location>
</feature>
<dbReference type="Proteomes" id="UP000247973">
    <property type="component" value="Unassembled WGS sequence"/>
</dbReference>
<comment type="subcellular location">
    <subcellularLocation>
        <location evidence="1">Cell membrane</location>
        <topology evidence="1">Multi-pass membrane protein</topology>
    </subcellularLocation>
</comment>
<evidence type="ECO:0000256" key="3">
    <source>
        <dbReference type="ARBA" id="ARBA00022692"/>
    </source>
</evidence>
<evidence type="ECO:0000256" key="1">
    <source>
        <dbReference type="ARBA" id="ARBA00004651"/>
    </source>
</evidence>
<keyword evidence="3 6" id="KW-0812">Transmembrane</keyword>
<feature type="transmembrane region" description="Helical" evidence="6">
    <location>
        <begin position="310"/>
        <end position="334"/>
    </location>
</feature>
<reference evidence="7 8" key="1">
    <citation type="submission" date="2018-03" db="EMBL/GenBank/DDBJ databases">
        <title>Genomic Encyclopedia of Archaeal and Bacterial Type Strains, Phase II (KMG-II): from individual species to whole genera.</title>
        <authorList>
            <person name="Goeker M."/>
        </authorList>
    </citation>
    <scope>NUCLEOTIDE SEQUENCE [LARGE SCALE GENOMIC DNA]</scope>
    <source>
        <strain evidence="7 8">DSM 100214</strain>
    </source>
</reference>
<dbReference type="Pfam" id="PF01943">
    <property type="entry name" value="Polysacc_synt"/>
    <property type="match status" value="1"/>
</dbReference>
<evidence type="ECO:0000256" key="2">
    <source>
        <dbReference type="ARBA" id="ARBA00022475"/>
    </source>
</evidence>
<evidence type="ECO:0000256" key="4">
    <source>
        <dbReference type="ARBA" id="ARBA00022989"/>
    </source>
</evidence>
<dbReference type="RefSeq" id="WP_170120012.1">
    <property type="nucleotide sequence ID" value="NZ_QICL01000003.1"/>
</dbReference>
<feature type="transmembrane region" description="Helical" evidence="6">
    <location>
        <begin position="403"/>
        <end position="421"/>
    </location>
</feature>
<dbReference type="EMBL" id="QICL01000003">
    <property type="protein sequence ID" value="PXV67432.1"/>
    <property type="molecule type" value="Genomic_DNA"/>
</dbReference>
<dbReference type="InterPro" id="IPR050833">
    <property type="entry name" value="Poly_Biosynth_Transport"/>
</dbReference>
<keyword evidence="8" id="KW-1185">Reference proteome</keyword>
<dbReference type="PANTHER" id="PTHR30250:SF11">
    <property type="entry name" value="O-ANTIGEN TRANSPORTER-RELATED"/>
    <property type="match status" value="1"/>
</dbReference>
<name>A0A2V3PTV6_9BACT</name>
<keyword evidence="5 6" id="KW-0472">Membrane</keyword>
<evidence type="ECO:0000256" key="6">
    <source>
        <dbReference type="SAM" id="Phobius"/>
    </source>
</evidence>
<protein>
    <submittedName>
        <fullName evidence="7">PST family polysaccharide transporter</fullName>
    </submittedName>
</protein>
<accession>A0A2V3PTV6</accession>
<feature type="transmembrane region" description="Helical" evidence="6">
    <location>
        <begin position="163"/>
        <end position="181"/>
    </location>
</feature>
<evidence type="ECO:0000256" key="5">
    <source>
        <dbReference type="ARBA" id="ARBA00023136"/>
    </source>
</evidence>
<feature type="transmembrane region" description="Helical" evidence="6">
    <location>
        <begin position="227"/>
        <end position="249"/>
    </location>
</feature>
<organism evidence="7 8">
    <name type="scientific">Dysgonomonas alginatilytica</name>
    <dbReference type="NCBI Taxonomy" id="1605892"/>
    <lineage>
        <taxon>Bacteria</taxon>
        <taxon>Pseudomonadati</taxon>
        <taxon>Bacteroidota</taxon>
        <taxon>Bacteroidia</taxon>
        <taxon>Bacteroidales</taxon>
        <taxon>Dysgonomonadaceae</taxon>
        <taxon>Dysgonomonas</taxon>
    </lineage>
</organism>
<keyword evidence="4 6" id="KW-1133">Transmembrane helix</keyword>
<evidence type="ECO:0000313" key="8">
    <source>
        <dbReference type="Proteomes" id="UP000247973"/>
    </source>
</evidence>